<sequence length="295" mass="33311">MELTMNNAKDLRGDSVEIIVSGDEGAYIAVNSGREQHSYRLQAGNDISLSRVTNALMSFEENFNLNSFPSGENAPEDDYDYLTSRLSRSMPEGAIVKRHTSAVVNLQNRAHSITYLDIPIEETPVVPYQAWRRYIFGSPACIISFTGWQGRAGTSESRQFALRQHIEAIHVRRIVHQLGQRSTQCMMDCRTGRQWTFRLLKSNTRTRGHSDGRASTPAAIQKPSKRRVTVSFLCWRTTASQQHLTTSSSGSRQCECPTIPSDWHCFNHSVRRWFGVANMTLHRGALLYEANARGT</sequence>
<gene>
    <name evidence="1" type="ORF">NTEN_LOCUS9053</name>
</gene>
<evidence type="ECO:0000313" key="2">
    <source>
        <dbReference type="Proteomes" id="UP000479000"/>
    </source>
</evidence>
<protein>
    <submittedName>
        <fullName evidence="1">Uncharacterized protein</fullName>
    </submittedName>
</protein>
<dbReference type="Proteomes" id="UP000479000">
    <property type="component" value="Unassembled WGS sequence"/>
</dbReference>
<dbReference type="AlphaFoldDB" id="A0A6H5GIF1"/>
<reference evidence="1 2" key="1">
    <citation type="submission" date="2020-02" db="EMBL/GenBank/DDBJ databases">
        <authorList>
            <person name="Ferguson B K."/>
        </authorList>
    </citation>
    <scope>NUCLEOTIDE SEQUENCE [LARGE SCALE GENOMIC DNA]</scope>
</reference>
<accession>A0A6H5GIF1</accession>
<evidence type="ECO:0000313" key="1">
    <source>
        <dbReference type="EMBL" id="CAB0003532.1"/>
    </source>
</evidence>
<name>A0A6H5GIF1_9HEMI</name>
<dbReference type="EMBL" id="CADCXU010013522">
    <property type="protein sequence ID" value="CAB0003532.1"/>
    <property type="molecule type" value="Genomic_DNA"/>
</dbReference>
<organism evidence="1 2">
    <name type="scientific">Nesidiocoris tenuis</name>
    <dbReference type="NCBI Taxonomy" id="355587"/>
    <lineage>
        <taxon>Eukaryota</taxon>
        <taxon>Metazoa</taxon>
        <taxon>Ecdysozoa</taxon>
        <taxon>Arthropoda</taxon>
        <taxon>Hexapoda</taxon>
        <taxon>Insecta</taxon>
        <taxon>Pterygota</taxon>
        <taxon>Neoptera</taxon>
        <taxon>Paraneoptera</taxon>
        <taxon>Hemiptera</taxon>
        <taxon>Heteroptera</taxon>
        <taxon>Panheteroptera</taxon>
        <taxon>Cimicomorpha</taxon>
        <taxon>Miridae</taxon>
        <taxon>Dicyphina</taxon>
        <taxon>Nesidiocoris</taxon>
    </lineage>
</organism>
<proteinExistence type="predicted"/>
<dbReference type="OrthoDB" id="6359008at2759"/>
<keyword evidence="2" id="KW-1185">Reference proteome</keyword>